<organism evidence="1 2">
    <name type="scientific">Celerinatantimonas yamalensis</name>
    <dbReference type="NCBI Taxonomy" id="559956"/>
    <lineage>
        <taxon>Bacteria</taxon>
        <taxon>Pseudomonadati</taxon>
        <taxon>Pseudomonadota</taxon>
        <taxon>Gammaproteobacteria</taxon>
        <taxon>Celerinatantimonadaceae</taxon>
        <taxon>Celerinatantimonas</taxon>
    </lineage>
</organism>
<proteinExistence type="predicted"/>
<sequence>MSHILVSLEGNYYGLVDDRLMNMGLGRKFRLTLLKMFAVSEMVQQSNYVETVLKQVIQ</sequence>
<name>A0ABW9G3D2_9GAMM</name>
<gene>
    <name evidence="1" type="ORF">ABUE30_03045</name>
</gene>
<comment type="caution">
    <text evidence="1">The sequence shown here is derived from an EMBL/GenBank/DDBJ whole genome shotgun (WGS) entry which is preliminary data.</text>
</comment>
<protein>
    <submittedName>
        <fullName evidence="1">Uncharacterized protein</fullName>
    </submittedName>
</protein>
<dbReference type="Proteomes" id="UP001629953">
    <property type="component" value="Unassembled WGS sequence"/>
</dbReference>
<keyword evidence="2" id="KW-1185">Reference proteome</keyword>
<dbReference type="RefSeq" id="WP_408622190.1">
    <property type="nucleotide sequence ID" value="NZ_JBEQCT010000001.1"/>
</dbReference>
<evidence type="ECO:0000313" key="1">
    <source>
        <dbReference type="EMBL" id="MFM2484048.1"/>
    </source>
</evidence>
<dbReference type="EMBL" id="JBEQCT010000001">
    <property type="protein sequence ID" value="MFM2484048.1"/>
    <property type="molecule type" value="Genomic_DNA"/>
</dbReference>
<dbReference type="Gene3D" id="3.40.190.10">
    <property type="entry name" value="Periplasmic binding protein-like II"/>
    <property type="match status" value="1"/>
</dbReference>
<reference evidence="1 2" key="1">
    <citation type="journal article" date="2013" name="Int. J. Syst. Evol. Microbiol.">
        <title>Celerinatantimonas yamalensis sp. nov., a cold-adapted diazotrophic bacterium from a cold permafrost brine.</title>
        <authorList>
            <person name="Shcherbakova V."/>
            <person name="Chuvilskaya N."/>
            <person name="Rivkina E."/>
            <person name="Demidov N."/>
            <person name="Uchaeva V."/>
            <person name="Suetin S."/>
            <person name="Suzina N."/>
            <person name="Gilichinsky D."/>
        </authorList>
    </citation>
    <scope>NUCLEOTIDE SEQUENCE [LARGE SCALE GENOMIC DNA]</scope>
    <source>
        <strain evidence="1 2">C7</strain>
    </source>
</reference>
<evidence type="ECO:0000313" key="2">
    <source>
        <dbReference type="Proteomes" id="UP001629953"/>
    </source>
</evidence>
<accession>A0ABW9G3D2</accession>